<name>A0ABT0TSD8_9HELI</name>
<accession>A0ABT0TSD8</accession>
<dbReference type="Proteomes" id="UP001057522">
    <property type="component" value="Unassembled WGS sequence"/>
</dbReference>
<comment type="caution">
    <text evidence="2">The sequence shown here is derived from an EMBL/GenBank/DDBJ whole genome shotgun (WGS) entry which is preliminary data.</text>
</comment>
<feature type="chain" id="PRO_5046900072" description="Periplasmic protein" evidence="1">
    <location>
        <begin position="21"/>
        <end position="275"/>
    </location>
</feature>
<sequence length="275" mass="31504">MVKRIFFALLLIFFANSKLFCNSLDFHIISLVGVQDYRVNQKFIQRLFDNQDEFLDGVGQPNLYKISKVLKENGLLKLTFGTPMELEVSFEIRQNPAAFMSVLSDVLGAMGYYYFLVKQSMLDSEKYRFVLSMNTEYAIDPVLLQEKLRDYGYNVSKIERQNVKQWVYVITQDVLKYPKAVLLEKGIVQKNANLKGEYWYSLKEGGKLSISSLGNVLWYPKIVFFDENLGIIKVDSLEDSVNRTSVMIPSGTAFVKISDNYLPIVIKGGLSVTLE</sequence>
<dbReference type="EMBL" id="JAMOKX010000001">
    <property type="protein sequence ID" value="MCL9818823.1"/>
    <property type="molecule type" value="Genomic_DNA"/>
</dbReference>
<proteinExistence type="predicted"/>
<organism evidence="2 3">
    <name type="scientific">Helicobacter colisuis</name>
    <dbReference type="NCBI Taxonomy" id="2949739"/>
    <lineage>
        <taxon>Bacteria</taxon>
        <taxon>Pseudomonadati</taxon>
        <taxon>Campylobacterota</taxon>
        <taxon>Epsilonproteobacteria</taxon>
        <taxon>Campylobacterales</taxon>
        <taxon>Helicobacteraceae</taxon>
        <taxon>Helicobacter</taxon>
    </lineage>
</organism>
<keyword evidence="3" id="KW-1185">Reference proteome</keyword>
<evidence type="ECO:0000256" key="1">
    <source>
        <dbReference type="SAM" id="SignalP"/>
    </source>
</evidence>
<evidence type="ECO:0008006" key="4">
    <source>
        <dbReference type="Google" id="ProtNLM"/>
    </source>
</evidence>
<protein>
    <recommendedName>
        <fullName evidence="4">Periplasmic protein</fullName>
    </recommendedName>
</protein>
<gene>
    <name evidence="2" type="ORF">NCR95_01315</name>
</gene>
<dbReference type="RefSeq" id="WP_250603359.1">
    <property type="nucleotide sequence ID" value="NZ_JAMOKV010000001.1"/>
</dbReference>
<evidence type="ECO:0000313" key="2">
    <source>
        <dbReference type="EMBL" id="MCL9818823.1"/>
    </source>
</evidence>
<keyword evidence="1" id="KW-0732">Signal</keyword>
<feature type="signal peptide" evidence="1">
    <location>
        <begin position="1"/>
        <end position="20"/>
    </location>
</feature>
<reference evidence="2" key="1">
    <citation type="submission" date="2022-06" db="EMBL/GenBank/DDBJ databases">
        <title>Helicobacter colisuis sp. nov.</title>
        <authorList>
            <person name="Papic B."/>
            <person name="Gruntar I."/>
        </authorList>
    </citation>
    <scope>NUCLEOTIDE SEQUENCE</scope>
    <source>
        <strain evidence="2">11154-15</strain>
    </source>
</reference>
<evidence type="ECO:0000313" key="3">
    <source>
        <dbReference type="Proteomes" id="UP001057522"/>
    </source>
</evidence>